<protein>
    <submittedName>
        <fullName evidence="1">Uncharacterized protein</fullName>
    </submittedName>
</protein>
<name>A0A562NPG7_9HYPH</name>
<reference evidence="1 2" key="1">
    <citation type="journal article" date="2015" name="Stand. Genomic Sci.">
        <title>Genomic Encyclopedia of Bacterial and Archaeal Type Strains, Phase III: the genomes of soil and plant-associated and newly described type strains.</title>
        <authorList>
            <person name="Whitman W.B."/>
            <person name="Woyke T."/>
            <person name="Klenk H.P."/>
            <person name="Zhou Y."/>
            <person name="Lilburn T.G."/>
            <person name="Beck B.J."/>
            <person name="De Vos P."/>
            <person name="Vandamme P."/>
            <person name="Eisen J.A."/>
            <person name="Garrity G."/>
            <person name="Hugenholtz P."/>
            <person name="Kyrpides N.C."/>
        </authorList>
    </citation>
    <scope>NUCLEOTIDE SEQUENCE [LARGE SCALE GENOMIC DNA]</scope>
    <source>
        <strain evidence="1 2">CGMCC 1.2546</strain>
    </source>
</reference>
<dbReference type="EMBL" id="VLKT01000023">
    <property type="protein sequence ID" value="TWI34084.1"/>
    <property type="molecule type" value="Genomic_DNA"/>
</dbReference>
<dbReference type="AlphaFoldDB" id="A0A562NPG7"/>
<accession>A0A562NPG7</accession>
<proteinExistence type="predicted"/>
<sequence length="51" mass="5635">MMAGYSVVSARFEQTRVAVMKHELQGKMVSILERCMDMTITTIRSGGSPQA</sequence>
<dbReference type="Proteomes" id="UP000317122">
    <property type="component" value="Unassembled WGS sequence"/>
</dbReference>
<evidence type="ECO:0000313" key="1">
    <source>
        <dbReference type="EMBL" id="TWI34084.1"/>
    </source>
</evidence>
<organism evidence="1 2">
    <name type="scientific">Mesorhizobium tianshanense</name>
    <dbReference type="NCBI Taxonomy" id="39844"/>
    <lineage>
        <taxon>Bacteria</taxon>
        <taxon>Pseudomonadati</taxon>
        <taxon>Pseudomonadota</taxon>
        <taxon>Alphaproteobacteria</taxon>
        <taxon>Hyphomicrobiales</taxon>
        <taxon>Phyllobacteriaceae</taxon>
        <taxon>Mesorhizobium</taxon>
    </lineage>
</organism>
<gene>
    <name evidence="1" type="ORF">IQ26_03842</name>
</gene>
<evidence type="ECO:0000313" key="2">
    <source>
        <dbReference type="Proteomes" id="UP000317122"/>
    </source>
</evidence>
<comment type="caution">
    <text evidence="1">The sequence shown here is derived from an EMBL/GenBank/DDBJ whole genome shotgun (WGS) entry which is preliminary data.</text>
</comment>
<keyword evidence="2" id="KW-1185">Reference proteome</keyword>